<dbReference type="SUPFAM" id="SSF48371">
    <property type="entry name" value="ARM repeat"/>
    <property type="match status" value="1"/>
</dbReference>
<feature type="domain" description="PIK helical" evidence="2">
    <location>
        <begin position="565"/>
        <end position="673"/>
    </location>
</feature>
<dbReference type="Pfam" id="PF00613">
    <property type="entry name" value="PI3Ka"/>
    <property type="match status" value="1"/>
</dbReference>
<dbReference type="InterPro" id="IPR035892">
    <property type="entry name" value="C2_domain_sf"/>
</dbReference>
<dbReference type="InterPro" id="IPR016024">
    <property type="entry name" value="ARM-type_fold"/>
</dbReference>
<sequence>MEPTPSMTTLVQADKQMVEAIKDELRLIEEIVTKPSKPQLSPSSKQRWRATVRQIIFMEKAKEKVLQSHGAESIERLKNTTSLSLLCSLPQLNQLEPFELMALNQQVEYKEYRSNTIVCSGTIASDRVFIVRTGVLSVRTSNSAERLQYVSGDMLDANEMLTKEPTMTVLAHCTTECYHFPRSALNEYEHKLPTTPLSTNLYSVRYNDPESESFRKWAKETVNCLQYEATENINRMSPQAFLREILLTVSPELDLDHCIHCMAQSFIRLFQAKTVRFYLVNTSSTQFHTKFSNDEFQDLHTPTNFGIPGVVYTTNISFIATNAQFDTLTIDPLMYINCGSVMASPVVLASSQQIGGVWEIINSTDKVPYTRHEIQLLELAAQFTQPYLLQCGTVTRHLGSVSEVSNDLIIKPRIVRLCTKVIKITICAGLYHGDTLLVPLVTSPVIHGTLISSTIREFECLESLVFSCNVQSLPRGAHICISICGKNNQCLAQSKYFVFSFDHYFRLGTLYLALYPSLSLPVEYHECLLGEGHTHEEYVMVEMPTSSILLTYRSSNMTWVAPQSAYIPQPVLDAKQLGIIAAFKRNPLKTLTSEDRVFFWSYRANLLTTSAALMPFLLSVNWANRSDVTEAYKYLYLWSPPTALQALQLLSPKFADPFVRAYAVRCLDSLPDY</sequence>
<evidence type="ECO:0000313" key="4">
    <source>
        <dbReference type="EMBL" id="OQR91509.1"/>
    </source>
</evidence>
<feature type="domain" description="C2 PI3K-type" evidence="3">
    <location>
        <begin position="406"/>
        <end position="553"/>
    </location>
</feature>
<dbReference type="InterPro" id="IPR042236">
    <property type="entry name" value="PI3K_accessory_sf"/>
</dbReference>
<dbReference type="AlphaFoldDB" id="A0A1V9Z0D1"/>
<evidence type="ECO:0000259" key="3">
    <source>
        <dbReference type="PROSITE" id="PS51547"/>
    </source>
</evidence>
<dbReference type="InterPro" id="IPR001263">
    <property type="entry name" value="PI3K_accessory_dom"/>
</dbReference>
<dbReference type="Gene3D" id="1.25.40.70">
    <property type="entry name" value="Phosphatidylinositol 3-kinase, accessory domain (PIK)"/>
    <property type="match status" value="1"/>
</dbReference>
<dbReference type="GO" id="GO:0016020">
    <property type="term" value="C:membrane"/>
    <property type="evidence" value="ECO:0007669"/>
    <property type="project" value="TreeGrafter"/>
</dbReference>
<dbReference type="Gene3D" id="2.60.120.10">
    <property type="entry name" value="Jelly Rolls"/>
    <property type="match status" value="1"/>
</dbReference>
<dbReference type="GO" id="GO:0048015">
    <property type="term" value="P:phosphatidylinositol-mediated signaling"/>
    <property type="evidence" value="ECO:0007669"/>
    <property type="project" value="TreeGrafter"/>
</dbReference>
<name>A0A1V9Z0D1_9STRA</name>
<dbReference type="PROSITE" id="PS51545">
    <property type="entry name" value="PIK_HELICAL"/>
    <property type="match status" value="1"/>
</dbReference>
<comment type="caution">
    <text evidence="4">The sequence shown here is derived from an EMBL/GenBank/DDBJ whole genome shotgun (WGS) entry which is preliminary data.</text>
</comment>
<evidence type="ECO:0000256" key="1">
    <source>
        <dbReference type="PROSITE-ProRule" id="PRU00880"/>
    </source>
</evidence>
<protein>
    <submittedName>
        <fullName evidence="4">Phosphatidyl inositol kinase (PIK-B)</fullName>
    </submittedName>
</protein>
<dbReference type="GO" id="GO:0046854">
    <property type="term" value="P:phosphatidylinositol phosphate biosynthetic process"/>
    <property type="evidence" value="ECO:0007669"/>
    <property type="project" value="InterPro"/>
</dbReference>
<keyword evidence="4" id="KW-0418">Kinase</keyword>
<dbReference type="Proteomes" id="UP000243217">
    <property type="component" value="Unassembled WGS sequence"/>
</dbReference>
<accession>A0A1V9Z0D1</accession>
<dbReference type="InterPro" id="IPR002420">
    <property type="entry name" value="PI3K-type_C2_dom"/>
</dbReference>
<comment type="similarity">
    <text evidence="1">Belongs to the PI3/PI4-kinase family.</text>
</comment>
<dbReference type="STRING" id="74557.A0A1V9Z0D1"/>
<dbReference type="SUPFAM" id="SSF49562">
    <property type="entry name" value="C2 domain (Calcium/lipid-binding domain, CaLB)"/>
    <property type="match status" value="1"/>
</dbReference>
<evidence type="ECO:0000259" key="2">
    <source>
        <dbReference type="PROSITE" id="PS51545"/>
    </source>
</evidence>
<dbReference type="InterPro" id="IPR003018">
    <property type="entry name" value="GAF"/>
</dbReference>
<evidence type="ECO:0000313" key="5">
    <source>
        <dbReference type="Proteomes" id="UP000243217"/>
    </source>
</evidence>
<dbReference type="SUPFAM" id="SSF51206">
    <property type="entry name" value="cAMP-binding domain-like"/>
    <property type="match status" value="1"/>
</dbReference>
<dbReference type="GO" id="GO:0005737">
    <property type="term" value="C:cytoplasm"/>
    <property type="evidence" value="ECO:0007669"/>
    <property type="project" value="TreeGrafter"/>
</dbReference>
<dbReference type="InterPro" id="IPR014710">
    <property type="entry name" value="RmlC-like_jellyroll"/>
</dbReference>
<dbReference type="Gene3D" id="3.30.450.40">
    <property type="match status" value="1"/>
</dbReference>
<dbReference type="SUPFAM" id="SSF55781">
    <property type="entry name" value="GAF domain-like"/>
    <property type="match status" value="1"/>
</dbReference>
<dbReference type="EMBL" id="JNBS01002414">
    <property type="protein sequence ID" value="OQR91509.1"/>
    <property type="molecule type" value="Genomic_DNA"/>
</dbReference>
<dbReference type="PROSITE" id="PS51547">
    <property type="entry name" value="C2_PI3K"/>
    <property type="match status" value="1"/>
</dbReference>
<reference evidence="4 5" key="1">
    <citation type="journal article" date="2014" name="Genome Biol. Evol.">
        <title>The secreted proteins of Achlya hypogyna and Thraustotheca clavata identify the ancestral oomycete secretome and reveal gene acquisitions by horizontal gene transfer.</title>
        <authorList>
            <person name="Misner I."/>
            <person name="Blouin N."/>
            <person name="Leonard G."/>
            <person name="Richards T.A."/>
            <person name="Lane C.E."/>
        </authorList>
    </citation>
    <scope>NUCLEOTIDE SEQUENCE [LARGE SCALE GENOMIC DNA]</scope>
    <source>
        <strain evidence="4 5">ATCC 34112</strain>
    </source>
</reference>
<dbReference type="InterPro" id="IPR029016">
    <property type="entry name" value="GAF-like_dom_sf"/>
</dbReference>
<dbReference type="Gene3D" id="2.60.40.150">
    <property type="entry name" value="C2 domain"/>
    <property type="match status" value="1"/>
</dbReference>
<gene>
    <name evidence="4" type="ORF">THRCLA_08966</name>
</gene>
<dbReference type="GO" id="GO:0052742">
    <property type="term" value="F:phosphatidylinositol kinase activity"/>
    <property type="evidence" value="ECO:0007669"/>
    <property type="project" value="TreeGrafter"/>
</dbReference>
<organism evidence="4 5">
    <name type="scientific">Thraustotheca clavata</name>
    <dbReference type="NCBI Taxonomy" id="74557"/>
    <lineage>
        <taxon>Eukaryota</taxon>
        <taxon>Sar</taxon>
        <taxon>Stramenopiles</taxon>
        <taxon>Oomycota</taxon>
        <taxon>Saprolegniomycetes</taxon>
        <taxon>Saprolegniales</taxon>
        <taxon>Achlyaceae</taxon>
        <taxon>Thraustotheca</taxon>
    </lineage>
</organism>
<dbReference type="PANTHER" id="PTHR10048">
    <property type="entry name" value="PHOSPHATIDYLINOSITOL KINASE"/>
    <property type="match status" value="1"/>
</dbReference>
<dbReference type="InterPro" id="IPR015433">
    <property type="entry name" value="PI3/4_kinase"/>
</dbReference>
<feature type="non-terminal residue" evidence="4">
    <location>
        <position position="673"/>
    </location>
</feature>
<proteinExistence type="inferred from homology"/>
<keyword evidence="4" id="KW-0808">Transferase</keyword>
<keyword evidence="5" id="KW-1185">Reference proteome</keyword>
<dbReference type="OrthoDB" id="67688at2759"/>
<dbReference type="InterPro" id="IPR018490">
    <property type="entry name" value="cNMP-bd_dom_sf"/>
</dbReference>
<dbReference type="SMART" id="SM00065">
    <property type="entry name" value="GAF"/>
    <property type="match status" value="1"/>
</dbReference>